<evidence type="ECO:0008006" key="3">
    <source>
        <dbReference type="Google" id="ProtNLM"/>
    </source>
</evidence>
<keyword evidence="2" id="KW-1185">Reference proteome</keyword>
<dbReference type="OrthoDB" id="5522511at2"/>
<dbReference type="RefSeq" id="WP_134196343.1">
    <property type="nucleotide sequence ID" value="NZ_JBHLUW010000031.1"/>
</dbReference>
<gene>
    <name evidence="1" type="ORF">BX592_12618</name>
</gene>
<evidence type="ECO:0000313" key="2">
    <source>
        <dbReference type="Proteomes" id="UP000295509"/>
    </source>
</evidence>
<accession>A0A4R8LCL5</accession>
<dbReference type="Gene3D" id="3.90.1720.10">
    <property type="entry name" value="endopeptidase domain like (from Nostoc punctiforme)"/>
    <property type="match status" value="1"/>
</dbReference>
<dbReference type="EMBL" id="SORE01000026">
    <property type="protein sequence ID" value="TDY40265.1"/>
    <property type="molecule type" value="Genomic_DNA"/>
</dbReference>
<dbReference type="AlphaFoldDB" id="A0A4R8LCL5"/>
<protein>
    <recommendedName>
        <fullName evidence="3">NlpC/P60 family protein</fullName>
    </recommendedName>
</protein>
<dbReference type="Proteomes" id="UP000295509">
    <property type="component" value="Unassembled WGS sequence"/>
</dbReference>
<sequence>MSDFDDATAADWLNGHAFATSNQACATHVRLALHAGGIDIPAVPARRDAKNYGSLLIEQGFVELSPAEQILPARGDVAVIQPYAGGNPAGHVTMYTGQQWVSDFRQTDMWSGPGYRTHKPPFKVYRWRGAQP</sequence>
<name>A0A4R8LCL5_9BURK</name>
<proteinExistence type="predicted"/>
<comment type="caution">
    <text evidence="1">The sequence shown here is derived from an EMBL/GenBank/DDBJ whole genome shotgun (WGS) entry which is preliminary data.</text>
</comment>
<evidence type="ECO:0000313" key="1">
    <source>
        <dbReference type="EMBL" id="TDY40265.1"/>
    </source>
</evidence>
<organism evidence="1 2">
    <name type="scientific">Paraburkholderia rhizosphaerae</name>
    <dbReference type="NCBI Taxonomy" id="480658"/>
    <lineage>
        <taxon>Bacteria</taxon>
        <taxon>Pseudomonadati</taxon>
        <taxon>Pseudomonadota</taxon>
        <taxon>Betaproteobacteria</taxon>
        <taxon>Burkholderiales</taxon>
        <taxon>Burkholderiaceae</taxon>
        <taxon>Paraburkholderia</taxon>
    </lineage>
</organism>
<reference evidence="1 2" key="1">
    <citation type="submission" date="2019-03" db="EMBL/GenBank/DDBJ databases">
        <title>Genomic Encyclopedia of Type Strains, Phase III (KMG-III): the genomes of soil and plant-associated and newly described type strains.</title>
        <authorList>
            <person name="Whitman W."/>
        </authorList>
    </citation>
    <scope>NUCLEOTIDE SEQUENCE [LARGE SCALE GENOMIC DNA]</scope>
    <source>
        <strain evidence="1 2">LMG 29544</strain>
    </source>
</reference>